<evidence type="ECO:0000313" key="2">
    <source>
        <dbReference type="Proteomes" id="UP001234178"/>
    </source>
</evidence>
<organism evidence="1 2">
    <name type="scientific">Daphnia magna</name>
    <dbReference type="NCBI Taxonomy" id="35525"/>
    <lineage>
        <taxon>Eukaryota</taxon>
        <taxon>Metazoa</taxon>
        <taxon>Ecdysozoa</taxon>
        <taxon>Arthropoda</taxon>
        <taxon>Crustacea</taxon>
        <taxon>Branchiopoda</taxon>
        <taxon>Diplostraca</taxon>
        <taxon>Cladocera</taxon>
        <taxon>Anomopoda</taxon>
        <taxon>Daphniidae</taxon>
        <taxon>Daphnia</taxon>
    </lineage>
</organism>
<comment type="caution">
    <text evidence="1">The sequence shown here is derived from an EMBL/GenBank/DDBJ whole genome shotgun (WGS) entry which is preliminary data.</text>
</comment>
<proteinExistence type="predicted"/>
<reference evidence="1 2" key="1">
    <citation type="journal article" date="2023" name="Nucleic Acids Res.">
        <title>The hologenome of Daphnia magna reveals possible DNA methylation and microbiome-mediated evolution of the host genome.</title>
        <authorList>
            <person name="Chaturvedi A."/>
            <person name="Li X."/>
            <person name="Dhandapani V."/>
            <person name="Marshall H."/>
            <person name="Kissane S."/>
            <person name="Cuenca-Cambronero M."/>
            <person name="Asole G."/>
            <person name="Calvet F."/>
            <person name="Ruiz-Romero M."/>
            <person name="Marangio P."/>
            <person name="Guigo R."/>
            <person name="Rago D."/>
            <person name="Mirbahai L."/>
            <person name="Eastwood N."/>
            <person name="Colbourne J.K."/>
            <person name="Zhou J."/>
            <person name="Mallon E."/>
            <person name="Orsini L."/>
        </authorList>
    </citation>
    <scope>NUCLEOTIDE SEQUENCE [LARGE SCALE GENOMIC DNA]</scope>
    <source>
        <strain evidence="1">LRV0_1</strain>
    </source>
</reference>
<accession>A0ABQ9ZK76</accession>
<keyword evidence="2" id="KW-1185">Reference proteome</keyword>
<dbReference type="Proteomes" id="UP001234178">
    <property type="component" value="Unassembled WGS sequence"/>
</dbReference>
<name>A0ABQ9ZK76_9CRUS</name>
<gene>
    <name evidence="1" type="ORF">OUZ56_025558</name>
</gene>
<protein>
    <submittedName>
        <fullName evidence="1">Uncharacterized protein</fullName>
    </submittedName>
</protein>
<dbReference type="EMBL" id="JAOYFB010000004">
    <property type="protein sequence ID" value="KAK4013324.1"/>
    <property type="molecule type" value="Genomic_DNA"/>
</dbReference>
<evidence type="ECO:0000313" key="1">
    <source>
        <dbReference type="EMBL" id="KAK4013324.1"/>
    </source>
</evidence>
<sequence>MWKTLLCYADDPRVNPCRAMLESMVESYFFGTQNQRATPDKVDNPMPHAYLLPQDIICTPINKTSQIIKLFGKSAKTLQNIVKRLRELEMAINVEMKNMLNIPTGIVRPREMLWTFVTPTYVDRLSRRFGCSVDVHFFNVLGIILNEHPVPQGRKLALVEINILHQEYA</sequence>